<dbReference type="EMBL" id="CM035407">
    <property type="protein sequence ID" value="KAH7442909.1"/>
    <property type="molecule type" value="Genomic_DNA"/>
</dbReference>
<organism evidence="1 2">
    <name type="scientific">Ceratopteris richardii</name>
    <name type="common">Triangle waterfern</name>
    <dbReference type="NCBI Taxonomy" id="49495"/>
    <lineage>
        <taxon>Eukaryota</taxon>
        <taxon>Viridiplantae</taxon>
        <taxon>Streptophyta</taxon>
        <taxon>Embryophyta</taxon>
        <taxon>Tracheophyta</taxon>
        <taxon>Polypodiopsida</taxon>
        <taxon>Polypodiidae</taxon>
        <taxon>Polypodiales</taxon>
        <taxon>Pteridineae</taxon>
        <taxon>Pteridaceae</taxon>
        <taxon>Parkerioideae</taxon>
        <taxon>Ceratopteris</taxon>
    </lineage>
</organism>
<keyword evidence="2" id="KW-1185">Reference proteome</keyword>
<sequence>MMHLRKLSIKIQDLFNALVRLCHHRSSRFLAQFLQYSRVVTVSLMSRFFISVVAVIIRSYAHLRVCSTTAWKSHTSSSSYEPRRVKVCHGRLQPEPDMQQGRCN</sequence>
<comment type="caution">
    <text evidence="1">The sequence shown here is derived from an EMBL/GenBank/DDBJ whole genome shotgun (WGS) entry which is preliminary data.</text>
</comment>
<evidence type="ECO:0000313" key="1">
    <source>
        <dbReference type="EMBL" id="KAH7442909.1"/>
    </source>
</evidence>
<accession>A0A8T2VEP1</accession>
<gene>
    <name evidence="1" type="ORF">KP509_02G007300</name>
</gene>
<reference evidence="1" key="1">
    <citation type="submission" date="2021-08" db="EMBL/GenBank/DDBJ databases">
        <title>WGS assembly of Ceratopteris richardii.</title>
        <authorList>
            <person name="Marchant D.B."/>
            <person name="Chen G."/>
            <person name="Jenkins J."/>
            <person name="Shu S."/>
            <person name="Leebens-Mack J."/>
            <person name="Grimwood J."/>
            <person name="Schmutz J."/>
            <person name="Soltis P."/>
            <person name="Soltis D."/>
            <person name="Chen Z.-H."/>
        </authorList>
    </citation>
    <scope>NUCLEOTIDE SEQUENCE</scope>
    <source>
        <strain evidence="1">Whitten #5841</strain>
        <tissue evidence="1">Leaf</tissue>
    </source>
</reference>
<proteinExistence type="predicted"/>
<dbReference type="Proteomes" id="UP000825935">
    <property type="component" value="Chromosome 2"/>
</dbReference>
<protein>
    <submittedName>
        <fullName evidence="1">Uncharacterized protein</fullName>
    </submittedName>
</protein>
<evidence type="ECO:0000313" key="2">
    <source>
        <dbReference type="Proteomes" id="UP000825935"/>
    </source>
</evidence>
<name>A0A8T2VEP1_CERRI</name>
<dbReference type="AlphaFoldDB" id="A0A8T2VEP1"/>